<dbReference type="PROSITE" id="PS50097">
    <property type="entry name" value="BTB"/>
    <property type="match status" value="1"/>
</dbReference>
<evidence type="ECO:0000313" key="6">
    <source>
        <dbReference type="EMBL" id="CAE8674710.1"/>
    </source>
</evidence>
<protein>
    <recommendedName>
        <fullName evidence="5">BTB domain-containing protein</fullName>
    </recommendedName>
</protein>
<keyword evidence="2" id="KW-0677">Repeat</keyword>
<dbReference type="CDD" id="cd05819">
    <property type="entry name" value="NHL"/>
    <property type="match status" value="1"/>
</dbReference>
<feature type="region of interest" description="Disordered" evidence="4">
    <location>
        <begin position="1"/>
        <end position="23"/>
    </location>
</feature>
<dbReference type="Gene3D" id="2.40.10.500">
    <property type="match status" value="1"/>
</dbReference>
<gene>
    <name evidence="6" type="ORF">PGLA2088_LOCUS19072</name>
</gene>
<dbReference type="SUPFAM" id="SSF54695">
    <property type="entry name" value="POZ domain"/>
    <property type="match status" value="1"/>
</dbReference>
<dbReference type="Pfam" id="PF00651">
    <property type="entry name" value="BTB"/>
    <property type="match status" value="1"/>
</dbReference>
<evidence type="ECO:0000259" key="5">
    <source>
        <dbReference type="PROSITE" id="PS50097"/>
    </source>
</evidence>
<dbReference type="CDD" id="cd18186">
    <property type="entry name" value="BTB_POZ_ZBTB_KLHL-like"/>
    <property type="match status" value="1"/>
</dbReference>
<dbReference type="InterPro" id="IPR011705">
    <property type="entry name" value="BACK"/>
</dbReference>
<dbReference type="Gene3D" id="3.30.710.10">
    <property type="entry name" value="Potassium Channel Kv1.1, Chain A"/>
    <property type="match status" value="1"/>
</dbReference>
<dbReference type="Proteomes" id="UP000626109">
    <property type="component" value="Unassembled WGS sequence"/>
</dbReference>
<evidence type="ECO:0000313" key="7">
    <source>
        <dbReference type="Proteomes" id="UP000626109"/>
    </source>
</evidence>
<proteinExistence type="predicted"/>
<dbReference type="Pfam" id="PF01436">
    <property type="entry name" value="NHL"/>
    <property type="match status" value="1"/>
</dbReference>
<dbReference type="PANTHER" id="PTHR45632">
    <property type="entry name" value="LD33804P"/>
    <property type="match status" value="1"/>
</dbReference>
<dbReference type="AlphaFoldDB" id="A0A813JE52"/>
<evidence type="ECO:0000256" key="2">
    <source>
        <dbReference type="ARBA" id="ARBA00022737"/>
    </source>
</evidence>
<dbReference type="PANTHER" id="PTHR45632:SF3">
    <property type="entry name" value="KELCH-LIKE PROTEIN 32"/>
    <property type="match status" value="1"/>
</dbReference>
<dbReference type="Pfam" id="PF07707">
    <property type="entry name" value="BACK"/>
    <property type="match status" value="1"/>
</dbReference>
<feature type="domain" description="BTB" evidence="5">
    <location>
        <begin position="49"/>
        <end position="116"/>
    </location>
</feature>
<feature type="repeat" description="NHL" evidence="3">
    <location>
        <begin position="521"/>
        <end position="558"/>
    </location>
</feature>
<keyword evidence="1" id="KW-0880">Kelch repeat</keyword>
<dbReference type="Gene3D" id="2.120.10.30">
    <property type="entry name" value="TolB, C-terminal domain"/>
    <property type="match status" value="1"/>
</dbReference>
<dbReference type="InterPro" id="IPR000210">
    <property type="entry name" value="BTB/POZ_dom"/>
</dbReference>
<evidence type="ECO:0000256" key="3">
    <source>
        <dbReference type="PROSITE-ProRule" id="PRU00504"/>
    </source>
</evidence>
<dbReference type="InterPro" id="IPR011333">
    <property type="entry name" value="SKP1/BTB/POZ_sf"/>
</dbReference>
<dbReference type="SMART" id="SM00875">
    <property type="entry name" value="BACK"/>
    <property type="match status" value="1"/>
</dbReference>
<comment type="caution">
    <text evidence="6">The sequence shown here is derived from an EMBL/GenBank/DDBJ whole genome shotgun (WGS) entry which is preliminary data.</text>
</comment>
<dbReference type="SUPFAM" id="SSF101898">
    <property type="entry name" value="NHL repeat"/>
    <property type="match status" value="1"/>
</dbReference>
<dbReference type="InterPro" id="IPR011042">
    <property type="entry name" value="6-blade_b-propeller_TolB-like"/>
</dbReference>
<dbReference type="InterPro" id="IPR001258">
    <property type="entry name" value="NHL_repeat"/>
</dbReference>
<evidence type="ECO:0000256" key="4">
    <source>
        <dbReference type="SAM" id="MobiDB-lite"/>
    </source>
</evidence>
<reference evidence="6" key="1">
    <citation type="submission" date="2021-02" db="EMBL/GenBank/DDBJ databases">
        <authorList>
            <person name="Dougan E. K."/>
            <person name="Rhodes N."/>
            <person name="Thang M."/>
            <person name="Chan C."/>
        </authorList>
    </citation>
    <scope>NUCLEOTIDE SEQUENCE</scope>
</reference>
<name>A0A813JE52_POLGL</name>
<sequence>MSKGGQSCNSSTPRVQPPSLDTVSVSMETSRNCKLGLWSRLPHHAEHFCDVSLRSTDGQVFKAHRLLLSMASDPLFAMLSGSFSEGHGSEVLFDCSADALSAFLEFLYKGTASVKKDVLPELLRLVHQWQVHPLMAALTELLLEHMTPELCSQLIVDCEVLLVDELDEVLEDYVLEHFSECVKTEEFSAWPLHRMIGLLQSDDLVAENEEEVLSAVLHWHRSKCGRDDATAALLQMVRFPLLSAVALQGLRSTGLTGLPGIVVSRLAAAALKFHSAPQLDLGEVQREGEKELKLNLAAAARFPKLRNCYPYWWADFGCSIKGGTVVAERPIEEPEGELEPWAVHIHENSLYIIDGREPCCVLQWPFGAEAGRVVVGTGSTLNGVNDFTDIIDIAIDAAGDLYVLDGHHGRIVRIRDGVGEVVGEGQLTLDIGTRALYLGADGSIYYIDEGGSRVQRFFNGITTTVAGGQEAGCSQAHLEDAEDIFVTLDGTLYVSDSGNNRIQKWAPGATHGITVAGGNGKGSALHQLQHPVGLHVTEDGAIFVADYQNHRVMKWRDEWLSGHVVAGGHGADSGLHQLFDPIDVTFDDAGSLYVADNGNARVLKWGAPSHPYEELLPAPF</sequence>
<dbReference type="EMBL" id="CAJNNW010024887">
    <property type="protein sequence ID" value="CAE8674710.1"/>
    <property type="molecule type" value="Genomic_DNA"/>
</dbReference>
<dbReference type="SMART" id="SM00225">
    <property type="entry name" value="BTB"/>
    <property type="match status" value="1"/>
</dbReference>
<accession>A0A813JE52</accession>
<organism evidence="6 7">
    <name type="scientific">Polarella glacialis</name>
    <name type="common">Dinoflagellate</name>
    <dbReference type="NCBI Taxonomy" id="89957"/>
    <lineage>
        <taxon>Eukaryota</taxon>
        <taxon>Sar</taxon>
        <taxon>Alveolata</taxon>
        <taxon>Dinophyceae</taxon>
        <taxon>Suessiales</taxon>
        <taxon>Suessiaceae</taxon>
        <taxon>Polarella</taxon>
    </lineage>
</organism>
<evidence type="ECO:0000256" key="1">
    <source>
        <dbReference type="ARBA" id="ARBA00022441"/>
    </source>
</evidence>
<dbReference type="Gene3D" id="1.25.40.420">
    <property type="match status" value="1"/>
</dbReference>
<dbReference type="PROSITE" id="PS51125">
    <property type="entry name" value="NHL"/>
    <property type="match status" value="1"/>
</dbReference>